<dbReference type="RefSeq" id="WP_126477254.1">
    <property type="nucleotide sequence ID" value="NZ_JBLJCQ010000004.1"/>
</dbReference>
<dbReference type="PANTHER" id="PTHR42939:SF1">
    <property type="entry name" value="ABC TRANSPORTER ATP-BINDING PROTEIN ALBC-RELATED"/>
    <property type="match status" value="1"/>
</dbReference>
<evidence type="ECO:0000259" key="4">
    <source>
        <dbReference type="PROSITE" id="PS50893"/>
    </source>
</evidence>
<organism evidence="5 6">
    <name type="scientific">Mammaliicoccus sciuri</name>
    <name type="common">Staphylococcus sciuri</name>
    <dbReference type="NCBI Taxonomy" id="1296"/>
    <lineage>
        <taxon>Bacteria</taxon>
        <taxon>Bacillati</taxon>
        <taxon>Bacillota</taxon>
        <taxon>Bacilli</taxon>
        <taxon>Bacillales</taxon>
        <taxon>Staphylococcaceae</taxon>
        <taxon>Mammaliicoccus</taxon>
    </lineage>
</organism>
<dbReference type="InterPro" id="IPR051782">
    <property type="entry name" value="ABC_Transporter_VariousFunc"/>
</dbReference>
<dbReference type="GO" id="GO:0016887">
    <property type="term" value="F:ATP hydrolysis activity"/>
    <property type="evidence" value="ECO:0007669"/>
    <property type="project" value="InterPro"/>
</dbReference>
<dbReference type="PROSITE" id="PS00211">
    <property type="entry name" value="ABC_TRANSPORTER_1"/>
    <property type="match status" value="1"/>
</dbReference>
<accession>A0AAJ4SHV8</accession>
<dbReference type="PROSITE" id="PS50893">
    <property type="entry name" value="ABC_TRANSPORTER_2"/>
    <property type="match status" value="1"/>
</dbReference>
<gene>
    <name evidence="5" type="ORF">CD117_07300</name>
</gene>
<dbReference type="AlphaFoldDB" id="A0AAJ4SHV8"/>
<evidence type="ECO:0000256" key="1">
    <source>
        <dbReference type="ARBA" id="ARBA00022448"/>
    </source>
</evidence>
<protein>
    <submittedName>
        <fullName evidence="5">ATP-binding cassette domain-containing protein</fullName>
    </submittedName>
</protein>
<evidence type="ECO:0000313" key="6">
    <source>
        <dbReference type="Proteomes" id="UP000274792"/>
    </source>
</evidence>
<dbReference type="Proteomes" id="UP000274792">
    <property type="component" value="Unassembled WGS sequence"/>
</dbReference>
<dbReference type="GO" id="GO:0005524">
    <property type="term" value="F:ATP binding"/>
    <property type="evidence" value="ECO:0007669"/>
    <property type="project" value="UniProtKB-KW"/>
</dbReference>
<dbReference type="Gene3D" id="3.40.50.300">
    <property type="entry name" value="P-loop containing nucleotide triphosphate hydrolases"/>
    <property type="match status" value="1"/>
</dbReference>
<dbReference type="SUPFAM" id="SSF52540">
    <property type="entry name" value="P-loop containing nucleoside triphosphate hydrolases"/>
    <property type="match status" value="1"/>
</dbReference>
<comment type="caution">
    <text evidence="5">The sequence shown here is derived from an EMBL/GenBank/DDBJ whole genome shotgun (WGS) entry which is preliminary data.</text>
</comment>
<dbReference type="SMART" id="SM00382">
    <property type="entry name" value="AAA"/>
    <property type="match status" value="1"/>
</dbReference>
<dbReference type="EMBL" id="RXWV01000036">
    <property type="protein sequence ID" value="RTX72920.1"/>
    <property type="molecule type" value="Genomic_DNA"/>
</dbReference>
<evidence type="ECO:0000313" key="5">
    <source>
        <dbReference type="EMBL" id="RTX72920.1"/>
    </source>
</evidence>
<keyword evidence="2" id="KW-0547">Nucleotide-binding</keyword>
<name>A0AAJ4SHV8_MAMSC</name>
<dbReference type="PANTHER" id="PTHR42939">
    <property type="entry name" value="ABC TRANSPORTER ATP-BINDING PROTEIN ALBC-RELATED"/>
    <property type="match status" value="1"/>
</dbReference>
<evidence type="ECO:0000256" key="3">
    <source>
        <dbReference type="ARBA" id="ARBA00022840"/>
    </source>
</evidence>
<reference evidence="5 6" key="1">
    <citation type="submission" date="2018-10" db="EMBL/GenBank/DDBJ databases">
        <title>A collection Staphylococci species genome sequencing.</title>
        <authorList>
            <person name="Cole K."/>
        </authorList>
    </citation>
    <scope>NUCLEOTIDE SEQUENCE [LARGE SCALE GENOMIC DNA]</scope>
    <source>
        <strain evidence="6">NCTC 12218</strain>
    </source>
</reference>
<evidence type="ECO:0000256" key="2">
    <source>
        <dbReference type="ARBA" id="ARBA00022741"/>
    </source>
</evidence>
<sequence>MIKLVNVSKEHQRNQLLNNINLEIERGKVYGFKGRNGSGKTMLLRAILGLIKVDGQVIINDKALKFGAKYPLKVGVFIEKPSIITEFTALKNLKLVAALKGITDINVMTKYLVELGLDYKDKRKVRKYSLGMKQKVGIAQTLMGEPELIVLDEPTNALDRKSIEKLVQILERLKQQGCTILIASHQFEDIESVVDEVVHIEAGALE</sequence>
<dbReference type="InterPro" id="IPR003593">
    <property type="entry name" value="AAA+_ATPase"/>
</dbReference>
<dbReference type="InterPro" id="IPR003439">
    <property type="entry name" value="ABC_transporter-like_ATP-bd"/>
</dbReference>
<proteinExistence type="predicted"/>
<dbReference type="InterPro" id="IPR017871">
    <property type="entry name" value="ABC_transporter-like_CS"/>
</dbReference>
<dbReference type="InterPro" id="IPR027417">
    <property type="entry name" value="P-loop_NTPase"/>
</dbReference>
<keyword evidence="1" id="KW-0813">Transport</keyword>
<keyword evidence="3 5" id="KW-0067">ATP-binding</keyword>
<dbReference type="Pfam" id="PF00005">
    <property type="entry name" value="ABC_tran"/>
    <property type="match status" value="1"/>
</dbReference>
<feature type="domain" description="ABC transporter" evidence="4">
    <location>
        <begin position="2"/>
        <end position="206"/>
    </location>
</feature>